<keyword evidence="1" id="KW-0472">Membrane</keyword>
<evidence type="ECO:0000256" key="1">
    <source>
        <dbReference type="SAM" id="Phobius"/>
    </source>
</evidence>
<gene>
    <name evidence="2" type="ORF">JFN93_01410</name>
</gene>
<name>A0A8J7LXL2_9BACT</name>
<keyword evidence="1" id="KW-1133">Transmembrane helix</keyword>
<feature type="transmembrane region" description="Helical" evidence="1">
    <location>
        <begin position="217"/>
        <end position="240"/>
    </location>
</feature>
<reference evidence="2" key="1">
    <citation type="submission" date="2020-12" db="EMBL/GenBank/DDBJ databases">
        <title>Geomonas sp. Red875, isolated from river sediment.</title>
        <authorList>
            <person name="Xu Z."/>
            <person name="Zhang Z."/>
            <person name="Masuda Y."/>
            <person name="Itoh H."/>
            <person name="Senoo K."/>
        </authorList>
    </citation>
    <scope>NUCLEOTIDE SEQUENCE</scope>
    <source>
        <strain evidence="2">Red875</strain>
    </source>
</reference>
<dbReference type="AlphaFoldDB" id="A0A8J7LXL2"/>
<accession>A0A8J7LXL2</accession>
<dbReference type="RefSeq" id="WP_199382186.1">
    <property type="nucleotide sequence ID" value="NZ_JAEMHM010000001.1"/>
</dbReference>
<sequence length="331" mass="35127">MILAPNVLALLVASGATALLTALAACHGVGILRHWDLSSGSERQLALERRTYLTSALVGTVLSFELLSLFLFVSSADRIAPLLIGAMCAVGTLQANGYGFATLYLKLALFLLSGLWLVLNHADNLVPDYPLIRPKYLLLLVLAPLSAAEAVLEALFFLRLKPDVITSCCGSLFSSAAGTETDLAALPPRTALIALVAAGAALLLCAFWTARSQRRLAPLLLGAAGTVHFAVALAAIISAVSPYVYELPTHHCPFCLLQREYRYVGYLIYPALLAATVTSVGVGALAVGRAETAAGELPRFRRRLARWTIAAELLFLGIVAACIATSQLTLR</sequence>
<feature type="transmembrane region" description="Helical" evidence="1">
    <location>
        <begin position="191"/>
        <end position="210"/>
    </location>
</feature>
<feature type="transmembrane region" description="Helical" evidence="1">
    <location>
        <begin position="52"/>
        <end position="72"/>
    </location>
</feature>
<proteinExistence type="predicted"/>
<feature type="transmembrane region" description="Helical" evidence="1">
    <location>
        <begin position="136"/>
        <end position="157"/>
    </location>
</feature>
<comment type="caution">
    <text evidence="2">The sequence shown here is derived from an EMBL/GenBank/DDBJ whole genome shotgun (WGS) entry which is preliminary data.</text>
</comment>
<keyword evidence="1" id="KW-0812">Transmembrane</keyword>
<feature type="transmembrane region" description="Helical" evidence="1">
    <location>
        <begin position="309"/>
        <end position="330"/>
    </location>
</feature>
<dbReference type="EMBL" id="JAEMHM010000001">
    <property type="protein sequence ID" value="MBJ6723352.1"/>
    <property type="molecule type" value="Genomic_DNA"/>
</dbReference>
<feature type="transmembrane region" description="Helical" evidence="1">
    <location>
        <begin position="266"/>
        <end position="288"/>
    </location>
</feature>
<protein>
    <submittedName>
        <fullName evidence="2">Uncharacterized protein</fullName>
    </submittedName>
</protein>
<keyword evidence="3" id="KW-1185">Reference proteome</keyword>
<dbReference type="Proteomes" id="UP000636888">
    <property type="component" value="Unassembled WGS sequence"/>
</dbReference>
<organism evidence="2 3">
    <name type="scientific">Geomesophilobacter sediminis</name>
    <dbReference type="NCBI Taxonomy" id="2798584"/>
    <lineage>
        <taxon>Bacteria</taxon>
        <taxon>Pseudomonadati</taxon>
        <taxon>Thermodesulfobacteriota</taxon>
        <taxon>Desulfuromonadia</taxon>
        <taxon>Geobacterales</taxon>
        <taxon>Geobacteraceae</taxon>
        <taxon>Geomesophilobacter</taxon>
    </lineage>
</organism>
<evidence type="ECO:0000313" key="3">
    <source>
        <dbReference type="Proteomes" id="UP000636888"/>
    </source>
</evidence>
<feature type="transmembrane region" description="Helical" evidence="1">
    <location>
        <begin position="103"/>
        <end position="124"/>
    </location>
</feature>
<evidence type="ECO:0000313" key="2">
    <source>
        <dbReference type="EMBL" id="MBJ6723352.1"/>
    </source>
</evidence>